<dbReference type="GO" id="GO:0016020">
    <property type="term" value="C:membrane"/>
    <property type="evidence" value="ECO:0007669"/>
    <property type="project" value="TreeGrafter"/>
</dbReference>
<keyword evidence="1" id="KW-0479">Metal-binding</keyword>
<gene>
    <name evidence="5" type="ORF">B4109_1614</name>
</gene>
<dbReference type="GO" id="GO:0051536">
    <property type="term" value="F:iron-sulfur cluster binding"/>
    <property type="evidence" value="ECO:0007669"/>
    <property type="project" value="UniProtKB-KW"/>
</dbReference>
<protein>
    <submittedName>
        <fullName evidence="5">Assimilatory nitrate reductase large subunit</fullName>
        <ecNumber evidence="5">1.7.99.4</ecNumber>
    </submittedName>
</protein>
<evidence type="ECO:0000256" key="1">
    <source>
        <dbReference type="ARBA" id="ARBA00022723"/>
    </source>
</evidence>
<evidence type="ECO:0000256" key="3">
    <source>
        <dbReference type="ARBA" id="ARBA00023014"/>
    </source>
</evidence>
<organism evidence="5 6">
    <name type="scientific">Geobacillus stearothermophilus</name>
    <name type="common">Bacillus stearothermophilus</name>
    <dbReference type="NCBI Taxonomy" id="1422"/>
    <lineage>
        <taxon>Bacteria</taxon>
        <taxon>Bacillati</taxon>
        <taxon>Bacillota</taxon>
        <taxon>Bacilli</taxon>
        <taxon>Bacillales</taxon>
        <taxon>Anoxybacillaceae</taxon>
        <taxon>Geobacillus</taxon>
    </lineage>
</organism>
<dbReference type="Gene3D" id="3.40.228.10">
    <property type="entry name" value="Dimethylsulfoxide Reductase, domain 2"/>
    <property type="match status" value="1"/>
</dbReference>
<dbReference type="GO" id="GO:0003954">
    <property type="term" value="F:NADH dehydrogenase activity"/>
    <property type="evidence" value="ECO:0007669"/>
    <property type="project" value="TreeGrafter"/>
</dbReference>
<evidence type="ECO:0000259" key="4">
    <source>
        <dbReference type="Pfam" id="PF00384"/>
    </source>
</evidence>
<dbReference type="InterPro" id="IPR006656">
    <property type="entry name" value="Mopterin_OxRdtase"/>
</dbReference>
<dbReference type="AlphaFoldDB" id="A0A150MEI7"/>
<dbReference type="EC" id="1.7.99.4" evidence="5"/>
<evidence type="ECO:0000256" key="2">
    <source>
        <dbReference type="ARBA" id="ARBA00023004"/>
    </source>
</evidence>
<comment type="caution">
    <text evidence="5">The sequence shown here is derived from an EMBL/GenBank/DDBJ whole genome shotgun (WGS) entry which is preliminary data.</text>
</comment>
<dbReference type="GO" id="GO:0046872">
    <property type="term" value="F:metal ion binding"/>
    <property type="evidence" value="ECO:0007669"/>
    <property type="project" value="UniProtKB-KW"/>
</dbReference>
<evidence type="ECO:0000313" key="6">
    <source>
        <dbReference type="Proteomes" id="UP000075424"/>
    </source>
</evidence>
<feature type="domain" description="Molybdopterin oxidoreductase" evidence="4">
    <location>
        <begin position="1"/>
        <end position="252"/>
    </location>
</feature>
<keyword evidence="3" id="KW-0411">Iron-sulfur</keyword>
<proteinExistence type="predicted"/>
<dbReference type="GO" id="GO:0022904">
    <property type="term" value="P:respiratory electron transport chain"/>
    <property type="evidence" value="ECO:0007669"/>
    <property type="project" value="TreeGrafter"/>
</dbReference>
<sequence length="295" mass="32304">MTNEEAYLLGKFARVALKTRHIDYNGRFCMPATAAAMNDAFGLDRGLTNPLSDIPLAQTIILAGTNVAECQPKLMPYFYEAKKNGAFIIVVDPRETKTAALADLHLPLKPGTDAALAVGIGKVLLDEGYIDEAFVRERTVGFVEWKQHIEAVEMDEIVRLTDVPEEKIRLAARKYGEAADAIVLTARGLEQQTDSYAAVRQWINVVLATGNIGRPGSGFGSIIGQGNGQGGREHGQKADQLPGYRSIEHPQHRRYIASVWGVAPDELPRKGGSAVLRREHSPFFRLTKRGVRGVS</sequence>
<keyword evidence="5" id="KW-0560">Oxidoreductase</keyword>
<dbReference type="InterPro" id="IPR050123">
    <property type="entry name" value="Prok_molybdopt-oxidoreductase"/>
</dbReference>
<name>A0A150MEI7_GEOSE</name>
<dbReference type="PATRIC" id="fig|1422.18.peg.1066"/>
<dbReference type="Gene3D" id="3.40.50.740">
    <property type="match status" value="1"/>
</dbReference>
<evidence type="ECO:0000313" key="5">
    <source>
        <dbReference type="EMBL" id="KYD22808.1"/>
    </source>
</evidence>
<accession>A0A150MEI7</accession>
<dbReference type="PANTHER" id="PTHR43105">
    <property type="entry name" value="RESPIRATORY NITRATE REDUCTASE"/>
    <property type="match status" value="1"/>
</dbReference>
<dbReference type="EMBL" id="LQYV01000121">
    <property type="protein sequence ID" value="KYD22808.1"/>
    <property type="molecule type" value="Genomic_DNA"/>
</dbReference>
<dbReference type="Pfam" id="PF00384">
    <property type="entry name" value="Molybdopterin"/>
    <property type="match status" value="1"/>
</dbReference>
<dbReference type="Proteomes" id="UP000075424">
    <property type="component" value="Unassembled WGS sequence"/>
</dbReference>
<keyword evidence="2" id="KW-0408">Iron</keyword>
<dbReference type="SUPFAM" id="SSF53706">
    <property type="entry name" value="Formate dehydrogenase/DMSO reductase, domains 1-3"/>
    <property type="match status" value="1"/>
</dbReference>
<reference evidence="5 6" key="1">
    <citation type="submission" date="2016-01" db="EMBL/GenBank/DDBJ databases">
        <title>Draft Genome Sequences of Seven Thermophilic Sporeformers Isolated from Foods.</title>
        <authorList>
            <person name="Berendsen E.M."/>
            <person name="Wells-Bennik M.H."/>
            <person name="Krawcyk A.O."/>
            <person name="De Jong A."/>
            <person name="Holsappel S."/>
            <person name="Eijlander R.T."/>
            <person name="Kuipers O.P."/>
        </authorList>
    </citation>
    <scope>NUCLEOTIDE SEQUENCE [LARGE SCALE GENOMIC DNA]</scope>
    <source>
        <strain evidence="5 6">B4109</strain>
    </source>
</reference>
<dbReference type="PANTHER" id="PTHR43105:SF10">
    <property type="entry name" value="NADH-QUINONE OXIDOREDUCTASE SUBUNIT G"/>
    <property type="match status" value="1"/>
</dbReference>